<sequence length="89" mass="9874">MKLANLASKEGFQLSVVDIFQYPDLSDLTRAIQILNKATGSPPEPFSLLTNDTREDAIDLAAQMCSIPRNEIEDIYPCSPQQENQTAMT</sequence>
<accession>A0A0G4PR96</accession>
<proteinExistence type="predicted"/>
<dbReference type="STRING" id="1429867.A0A0G4PR96"/>
<dbReference type="EMBL" id="HG793164">
    <property type="protein sequence ID" value="CRL28925.1"/>
    <property type="molecule type" value="Genomic_DNA"/>
</dbReference>
<dbReference type="GO" id="GO:0005737">
    <property type="term" value="C:cytoplasm"/>
    <property type="evidence" value="ECO:0007669"/>
    <property type="project" value="TreeGrafter"/>
</dbReference>
<dbReference type="GO" id="GO:0043041">
    <property type="term" value="P:amino acid activation for nonribosomal peptide biosynthetic process"/>
    <property type="evidence" value="ECO:0007669"/>
    <property type="project" value="TreeGrafter"/>
</dbReference>
<protein>
    <submittedName>
        <fullName evidence="1">Acyl carrier protein-like</fullName>
    </submittedName>
</protein>
<dbReference type="GO" id="GO:0044550">
    <property type="term" value="P:secondary metabolite biosynthetic process"/>
    <property type="evidence" value="ECO:0007669"/>
    <property type="project" value="TreeGrafter"/>
</dbReference>
<dbReference type="AlphaFoldDB" id="A0A0G4PR96"/>
<evidence type="ECO:0000313" key="1">
    <source>
        <dbReference type="EMBL" id="CRL28925.1"/>
    </source>
</evidence>
<dbReference type="PANTHER" id="PTHR45527">
    <property type="entry name" value="NONRIBOSOMAL PEPTIDE SYNTHETASE"/>
    <property type="match status" value="1"/>
</dbReference>
<dbReference type="Proteomes" id="UP000053732">
    <property type="component" value="Unassembled WGS sequence"/>
</dbReference>
<keyword evidence="2" id="KW-1185">Reference proteome</keyword>
<name>A0A0G4PR96_PENC3</name>
<dbReference type="PANTHER" id="PTHR45527:SF1">
    <property type="entry name" value="FATTY ACID SYNTHASE"/>
    <property type="match status" value="1"/>
</dbReference>
<dbReference type="GO" id="GO:0031177">
    <property type="term" value="F:phosphopantetheine binding"/>
    <property type="evidence" value="ECO:0007669"/>
    <property type="project" value="TreeGrafter"/>
</dbReference>
<gene>
    <name evidence="1" type="ORF">PCAMFM013_S031g000093</name>
</gene>
<evidence type="ECO:0000313" key="2">
    <source>
        <dbReference type="Proteomes" id="UP000053732"/>
    </source>
</evidence>
<organism evidence="1 2">
    <name type="scientific">Penicillium camemberti (strain FM 013)</name>
    <dbReference type="NCBI Taxonomy" id="1429867"/>
    <lineage>
        <taxon>Eukaryota</taxon>
        <taxon>Fungi</taxon>
        <taxon>Dikarya</taxon>
        <taxon>Ascomycota</taxon>
        <taxon>Pezizomycotina</taxon>
        <taxon>Eurotiomycetes</taxon>
        <taxon>Eurotiomycetidae</taxon>
        <taxon>Eurotiales</taxon>
        <taxon>Aspergillaceae</taxon>
        <taxon>Penicillium</taxon>
    </lineage>
</organism>
<reference evidence="1 2" key="1">
    <citation type="journal article" date="2014" name="Nat. Commun.">
        <title>Multiple recent horizontal transfers of a large genomic region in cheese making fungi.</title>
        <authorList>
            <person name="Cheeseman K."/>
            <person name="Ropars J."/>
            <person name="Renault P."/>
            <person name="Dupont J."/>
            <person name="Gouzy J."/>
            <person name="Branca A."/>
            <person name="Abraham A.L."/>
            <person name="Ceppi M."/>
            <person name="Conseiller E."/>
            <person name="Debuchy R."/>
            <person name="Malagnac F."/>
            <person name="Goarin A."/>
            <person name="Silar P."/>
            <person name="Lacoste S."/>
            <person name="Sallet E."/>
            <person name="Bensimon A."/>
            <person name="Giraud T."/>
            <person name="Brygoo Y."/>
        </authorList>
    </citation>
    <scope>NUCLEOTIDE SEQUENCE [LARGE SCALE GENOMIC DNA]</scope>
    <source>
        <strain evidence="2">FM 013</strain>
    </source>
</reference>